<evidence type="ECO:0000313" key="1">
    <source>
        <dbReference type="EMBL" id="AWD32925.1"/>
    </source>
</evidence>
<reference evidence="1 2" key="1">
    <citation type="journal article" date="2018" name="Genome Biol. Evol.">
        <title>The Genome Sequence of "Candidatus Fokinia solitaria": Insights on Reductive Evolution in Rickettsiales.</title>
        <authorList>
            <person name="Floriano A.M."/>
            <person name="Castelli M."/>
            <person name="Krenek S."/>
            <person name="Berendonk T.U."/>
            <person name="Bazzocchi C."/>
            <person name="Petroni G."/>
            <person name="Sassera D."/>
        </authorList>
    </citation>
    <scope>NUCLEOTIDE SEQUENCE [LARGE SCALE GENOMIC DNA]</scope>
    <source>
        <strain evidence="1">Rio ETE_ALG 3VII</strain>
    </source>
</reference>
<organism evidence="1 2">
    <name type="scientific">Candidatus Fokinia solitaria</name>
    <dbReference type="NCBI Taxonomy" id="1802984"/>
    <lineage>
        <taxon>Bacteria</taxon>
        <taxon>Pseudomonadati</taxon>
        <taxon>Pseudomonadota</taxon>
        <taxon>Alphaproteobacteria</taxon>
        <taxon>Rickettsiales</taxon>
        <taxon>Candidatus Midichloriaceae</taxon>
        <taxon>Candidatus Fokinia</taxon>
    </lineage>
</organism>
<accession>A0A2U8BRF8</accession>
<sequence>MKEFANILLIKVHINLASKGVYKYHAIIKLMHKL</sequence>
<evidence type="ECO:0000313" key="2">
    <source>
        <dbReference type="Proteomes" id="UP000244519"/>
    </source>
</evidence>
<protein>
    <submittedName>
        <fullName evidence="1">Uncharacterized protein</fullName>
    </submittedName>
</protein>
<dbReference type="EMBL" id="CP025989">
    <property type="protein sequence ID" value="AWD32925.1"/>
    <property type="molecule type" value="Genomic_DNA"/>
</dbReference>
<dbReference type="AlphaFoldDB" id="A0A2U8BRF8"/>
<proteinExistence type="predicted"/>
<dbReference type="Proteomes" id="UP000244519">
    <property type="component" value="Chromosome"/>
</dbReference>
<gene>
    <name evidence="1" type="ORF">Fsol_00116</name>
</gene>
<name>A0A2U8BRF8_9RICK</name>
<dbReference type="KEGG" id="fso:Fsol_00116"/>
<keyword evidence="2" id="KW-1185">Reference proteome</keyword>